<organism evidence="1 2">
    <name type="scientific">Gordonia jinhuaensis</name>
    <dbReference type="NCBI Taxonomy" id="1517702"/>
    <lineage>
        <taxon>Bacteria</taxon>
        <taxon>Bacillati</taxon>
        <taxon>Actinomycetota</taxon>
        <taxon>Actinomycetes</taxon>
        <taxon>Mycobacteriales</taxon>
        <taxon>Gordoniaceae</taxon>
        <taxon>Gordonia</taxon>
    </lineage>
</organism>
<dbReference type="EMBL" id="BMGC01000016">
    <property type="protein sequence ID" value="GGB35067.1"/>
    <property type="molecule type" value="Genomic_DNA"/>
</dbReference>
<evidence type="ECO:0000313" key="1">
    <source>
        <dbReference type="EMBL" id="GGB35067.1"/>
    </source>
</evidence>
<name>A0A916T7W4_9ACTN</name>
<reference evidence="1" key="2">
    <citation type="submission" date="2020-09" db="EMBL/GenBank/DDBJ databases">
        <authorList>
            <person name="Sun Q."/>
            <person name="Zhou Y."/>
        </authorList>
    </citation>
    <scope>NUCLEOTIDE SEQUENCE</scope>
    <source>
        <strain evidence="1">CGMCC 1.12827</strain>
    </source>
</reference>
<gene>
    <name evidence="1" type="ORF">GCM10011489_23870</name>
</gene>
<reference evidence="1" key="1">
    <citation type="journal article" date="2014" name="Int. J. Syst. Evol. Microbiol.">
        <title>Complete genome sequence of Corynebacterium casei LMG S-19264T (=DSM 44701T), isolated from a smear-ripened cheese.</title>
        <authorList>
            <consortium name="US DOE Joint Genome Institute (JGI-PGF)"/>
            <person name="Walter F."/>
            <person name="Albersmeier A."/>
            <person name="Kalinowski J."/>
            <person name="Ruckert C."/>
        </authorList>
    </citation>
    <scope>NUCLEOTIDE SEQUENCE</scope>
    <source>
        <strain evidence="1">CGMCC 1.12827</strain>
    </source>
</reference>
<accession>A0A916T7W4</accession>
<dbReference type="RefSeq" id="WP_188586813.1">
    <property type="nucleotide sequence ID" value="NZ_BMGC01000016.1"/>
</dbReference>
<evidence type="ECO:0000313" key="2">
    <source>
        <dbReference type="Proteomes" id="UP000621454"/>
    </source>
</evidence>
<sequence>MSFAELRANVRRANSRRRMYARINAVRDPSVRDELLVIAQRHEDSLR</sequence>
<comment type="caution">
    <text evidence="1">The sequence shown here is derived from an EMBL/GenBank/DDBJ whole genome shotgun (WGS) entry which is preliminary data.</text>
</comment>
<keyword evidence="2" id="KW-1185">Reference proteome</keyword>
<dbReference type="Proteomes" id="UP000621454">
    <property type="component" value="Unassembled WGS sequence"/>
</dbReference>
<dbReference type="AlphaFoldDB" id="A0A916T7W4"/>
<proteinExistence type="predicted"/>
<protein>
    <submittedName>
        <fullName evidence="1">Uncharacterized protein</fullName>
    </submittedName>
</protein>